<protein>
    <recommendedName>
        <fullName evidence="10">Transmembrane and coiled-coil domain-containing protein 4</fullName>
    </recommendedName>
</protein>
<feature type="compositionally biased region" description="Low complexity" evidence="6">
    <location>
        <begin position="45"/>
        <end position="58"/>
    </location>
</feature>
<dbReference type="SUPFAM" id="SSF53474">
    <property type="entry name" value="alpha/beta-Hydrolases"/>
    <property type="match status" value="1"/>
</dbReference>
<evidence type="ECO:0008006" key="10">
    <source>
        <dbReference type="Google" id="ProtNLM"/>
    </source>
</evidence>
<keyword evidence="5 7" id="KW-0472">Membrane</keyword>
<accession>A0ABC8WMR0</accession>
<evidence type="ECO:0000256" key="5">
    <source>
        <dbReference type="ARBA" id="ARBA00023136"/>
    </source>
</evidence>
<comment type="similarity">
    <text evidence="2">Belongs to the TMCO4 family.</text>
</comment>
<evidence type="ECO:0000256" key="1">
    <source>
        <dbReference type="ARBA" id="ARBA00004141"/>
    </source>
</evidence>
<reference evidence="8 9" key="2">
    <citation type="submission" date="2024-10" db="EMBL/GenBank/DDBJ databases">
        <authorList>
            <person name="Ryan C."/>
        </authorList>
    </citation>
    <scope>NUCLEOTIDE SEQUENCE [LARGE SCALE GENOMIC DNA]</scope>
</reference>
<dbReference type="PANTHER" id="PTHR17920:SF3">
    <property type="entry name" value="TRANSMEMBRANE AND COILED-COIL DOMAIN-CONTAINING PROTEIN 4"/>
    <property type="match status" value="1"/>
</dbReference>
<feature type="transmembrane region" description="Helical" evidence="7">
    <location>
        <begin position="371"/>
        <end position="398"/>
    </location>
</feature>
<comment type="subcellular location">
    <subcellularLocation>
        <location evidence="1">Membrane</location>
        <topology evidence="1">Multi-pass membrane protein</topology>
    </subcellularLocation>
</comment>
<organism evidence="8 9">
    <name type="scientific">Urochloa decumbens</name>
    <dbReference type="NCBI Taxonomy" id="240449"/>
    <lineage>
        <taxon>Eukaryota</taxon>
        <taxon>Viridiplantae</taxon>
        <taxon>Streptophyta</taxon>
        <taxon>Embryophyta</taxon>
        <taxon>Tracheophyta</taxon>
        <taxon>Spermatophyta</taxon>
        <taxon>Magnoliopsida</taxon>
        <taxon>Liliopsida</taxon>
        <taxon>Poales</taxon>
        <taxon>Poaceae</taxon>
        <taxon>PACMAD clade</taxon>
        <taxon>Panicoideae</taxon>
        <taxon>Panicodae</taxon>
        <taxon>Paniceae</taxon>
        <taxon>Melinidinae</taxon>
        <taxon>Urochloa</taxon>
    </lineage>
</organism>
<proteinExistence type="inferred from homology"/>
<feature type="compositionally biased region" description="Low complexity" evidence="6">
    <location>
        <begin position="72"/>
        <end position="92"/>
    </location>
</feature>
<reference evidence="9" key="1">
    <citation type="submission" date="2024-06" db="EMBL/GenBank/DDBJ databases">
        <authorList>
            <person name="Ryan C."/>
        </authorList>
    </citation>
    <scope>NUCLEOTIDE SEQUENCE [LARGE SCALE GENOMIC DNA]</scope>
</reference>
<dbReference type="Gene3D" id="3.40.50.1820">
    <property type="entry name" value="alpha/beta hydrolase"/>
    <property type="match status" value="1"/>
</dbReference>
<dbReference type="InterPro" id="IPR007941">
    <property type="entry name" value="DUF726"/>
</dbReference>
<evidence type="ECO:0000313" key="9">
    <source>
        <dbReference type="Proteomes" id="UP001497457"/>
    </source>
</evidence>
<dbReference type="PANTHER" id="PTHR17920">
    <property type="entry name" value="TRANSMEMBRANE AND COILED-COIL DOMAIN-CONTAINING PROTEIN 4 TMCO4"/>
    <property type="match status" value="1"/>
</dbReference>
<feature type="compositionally biased region" description="Pro residues" evidence="6">
    <location>
        <begin position="59"/>
        <end position="71"/>
    </location>
</feature>
<dbReference type="AlphaFoldDB" id="A0ABC8WMR0"/>
<evidence type="ECO:0000256" key="6">
    <source>
        <dbReference type="SAM" id="MobiDB-lite"/>
    </source>
</evidence>
<evidence type="ECO:0000256" key="7">
    <source>
        <dbReference type="SAM" id="Phobius"/>
    </source>
</evidence>
<dbReference type="Proteomes" id="UP001497457">
    <property type="component" value="Chromosome 13rd"/>
</dbReference>
<evidence type="ECO:0000256" key="4">
    <source>
        <dbReference type="ARBA" id="ARBA00022989"/>
    </source>
</evidence>
<feature type="region of interest" description="Disordered" evidence="6">
    <location>
        <begin position="178"/>
        <end position="211"/>
    </location>
</feature>
<dbReference type="InterPro" id="IPR029058">
    <property type="entry name" value="AB_hydrolase_fold"/>
</dbReference>
<name>A0ABC8WMR0_9POAL</name>
<evidence type="ECO:0000256" key="2">
    <source>
        <dbReference type="ARBA" id="ARBA00009824"/>
    </source>
</evidence>
<evidence type="ECO:0000313" key="8">
    <source>
        <dbReference type="EMBL" id="CAL4912180.1"/>
    </source>
</evidence>
<feature type="compositionally biased region" description="Basic and acidic residues" evidence="6">
    <location>
        <begin position="180"/>
        <end position="191"/>
    </location>
</feature>
<gene>
    <name evidence="8" type="ORF">URODEC1_LOCUS15438</name>
</gene>
<evidence type="ECO:0000256" key="3">
    <source>
        <dbReference type="ARBA" id="ARBA00022692"/>
    </source>
</evidence>
<keyword evidence="3 7" id="KW-0812">Transmembrane</keyword>
<sequence>MATTLTPTQRYAAGALLALALRQAQIHQSEPLGGGITPDDEERASSASGGSSATSTTPPAVPARAPTPPQTPTSGRTTPAASSAPSSGALRCAAPAPPRGLLRPFDLITPCDRFLEIDPKAWVGIEETAASPEAKHHIGAFLRIVFEEDGGSSSDLLEQEHALAKAVDVMVMSLGSGTLPDEKITEEESKDSVTSTSATAESPEEACPPESLLGIDKLTLDDVPANHHRKMALLYALLSACVADKPVSQEEEDRKSSHFRKGYDARHRVALRLLAAWLDVKWIKMEAIEVMVACSAMAAAKEQEQERESASPKSKWEKWKRGGIIGAAALTGGALLAITGGLAAPAIAAGFGALAPTLGTLVPFIGASGFAAMAAAAGSVAGSVAVAASFGAAGAGLTGSKMARRIGKVKEFEFKPIGDNHNQGRLAVGILVSGFAFDEEDFLKPWEGWKDNLEKYILQWESKHIIAVSTAIQDWLTSRLAMELMKQGAMRTVLSGLLAAFAWPATLLAATDFIDSKWSVAIDRSDKAGKMLAEVLLKGLQGNRPVTLIGFSLGARVIFKCLQELALSSDNEGLVERVVLLGAPVSVKGERWEPGRKMVAGRFVNVYSRDDWILGVTFRASLLTQGLAGIQAIDVPGVENVDVTELVDGHSSYLSAAQQILEHLELNTYYPVFVPLPAVSK</sequence>
<keyword evidence="9" id="KW-1185">Reference proteome</keyword>
<dbReference type="EMBL" id="OZ075123">
    <property type="protein sequence ID" value="CAL4912180.1"/>
    <property type="molecule type" value="Genomic_DNA"/>
</dbReference>
<feature type="region of interest" description="Disordered" evidence="6">
    <location>
        <begin position="30"/>
        <end position="92"/>
    </location>
</feature>
<keyword evidence="4 7" id="KW-1133">Transmembrane helix</keyword>
<dbReference type="GO" id="GO:0016020">
    <property type="term" value="C:membrane"/>
    <property type="evidence" value="ECO:0007669"/>
    <property type="project" value="UniProtKB-SubCell"/>
</dbReference>
<feature type="transmembrane region" description="Helical" evidence="7">
    <location>
        <begin position="323"/>
        <end position="351"/>
    </location>
</feature>
<dbReference type="Pfam" id="PF05277">
    <property type="entry name" value="DUF726"/>
    <property type="match status" value="1"/>
</dbReference>
<feature type="transmembrane region" description="Helical" evidence="7">
    <location>
        <begin position="489"/>
        <end position="510"/>
    </location>
</feature>